<sequence length="477" mass="49161">MQTVTGQVQGKPALIAVLSAGSGSGAAASGTAAGGKASFASMLLPLQTLLAGGEDSSVSNASASNAQAFVPLLGAASAMPDRELNEALGQWLQEGAELPEHLLNDPAWLELLAQIQLLLSAWTGGQPQTPAAAGGSGQEGHPPEGIVQATPPHAGRILANLLTLWQAAPQHPQLQPLVDQLKGLAAAAIDSGTTAAEGQTPAFRQLLTVLGQRASANPTADRTASAAEPNPAGLPAGRIDLKPDQPITLRHEPRASVMSKLEWLAIRSGARAGQEIQTPAADAGQNTVPNGAAVSGPSLSVLARPEAAAQPASNAPVFVPVKDFAAEMANWMSGRWRASPDGSVQEARISLTPQHLGHVDVKITIHHGQLVAQFVADNPASREMLESQLSTLRAALNSQGILVEKLEVVQSGAASANLFQGRGEQSFQQRQQQQQSRSSASGSGGALPVGESLDEIMDELTFEQAGQSESGRFDASV</sequence>
<dbReference type="RefSeq" id="WP_138789762.1">
    <property type="nucleotide sequence ID" value="NZ_JBHTGQ010000017.1"/>
</dbReference>
<evidence type="ECO:0000259" key="2">
    <source>
        <dbReference type="Pfam" id="PF02120"/>
    </source>
</evidence>
<dbReference type="EMBL" id="JBHTGQ010000017">
    <property type="protein sequence ID" value="MFC7749744.1"/>
    <property type="molecule type" value="Genomic_DNA"/>
</dbReference>
<evidence type="ECO:0000313" key="3">
    <source>
        <dbReference type="EMBL" id="MFC7749744.1"/>
    </source>
</evidence>
<proteinExistence type="predicted"/>
<accession>A0ABW2V0R3</accession>
<dbReference type="Gene3D" id="3.30.750.140">
    <property type="match status" value="1"/>
</dbReference>
<name>A0ABW2V0R3_9BACL</name>
<comment type="caution">
    <text evidence="3">The sequence shown here is derived from an EMBL/GenBank/DDBJ whole genome shotgun (WGS) entry which is preliminary data.</text>
</comment>
<dbReference type="CDD" id="cd17470">
    <property type="entry name" value="T3SS_Flik_C"/>
    <property type="match status" value="1"/>
</dbReference>
<feature type="region of interest" description="Disordered" evidence="1">
    <location>
        <begin position="421"/>
        <end position="450"/>
    </location>
</feature>
<feature type="region of interest" description="Disordered" evidence="1">
    <location>
        <begin position="215"/>
        <end position="243"/>
    </location>
</feature>
<dbReference type="Pfam" id="PF02120">
    <property type="entry name" value="Flg_hook"/>
    <property type="match status" value="1"/>
</dbReference>
<protein>
    <submittedName>
        <fullName evidence="3">Flagellar hook-length control protein FliK</fullName>
    </submittedName>
</protein>
<keyword evidence="3" id="KW-0282">Flagellum</keyword>
<organism evidence="3 4">
    <name type="scientific">Paenibacillus thermoaerophilus</name>
    <dbReference type="NCBI Taxonomy" id="1215385"/>
    <lineage>
        <taxon>Bacteria</taxon>
        <taxon>Bacillati</taxon>
        <taxon>Bacillota</taxon>
        <taxon>Bacilli</taxon>
        <taxon>Bacillales</taxon>
        <taxon>Paenibacillaceae</taxon>
        <taxon>Paenibacillus</taxon>
    </lineage>
</organism>
<keyword evidence="4" id="KW-1185">Reference proteome</keyword>
<feature type="domain" description="Flagellar hook-length control protein-like C-terminal" evidence="2">
    <location>
        <begin position="340"/>
        <end position="412"/>
    </location>
</feature>
<feature type="compositionally biased region" description="Low complexity" evidence="1">
    <location>
        <begin position="421"/>
        <end position="441"/>
    </location>
</feature>
<dbReference type="Proteomes" id="UP001596528">
    <property type="component" value="Unassembled WGS sequence"/>
</dbReference>
<dbReference type="InterPro" id="IPR021136">
    <property type="entry name" value="Flagellar_hook_control-like_C"/>
</dbReference>
<dbReference type="PANTHER" id="PTHR37533:SF2">
    <property type="entry name" value="FLAGELLAR HOOK-LENGTH CONTROL PROTEIN"/>
    <property type="match status" value="1"/>
</dbReference>
<keyword evidence="3" id="KW-0966">Cell projection</keyword>
<dbReference type="PANTHER" id="PTHR37533">
    <property type="entry name" value="FLAGELLAR HOOK-LENGTH CONTROL PROTEIN"/>
    <property type="match status" value="1"/>
</dbReference>
<gene>
    <name evidence="3" type="ORF">ACFQWB_07315</name>
</gene>
<feature type="region of interest" description="Disordered" evidence="1">
    <location>
        <begin position="458"/>
        <end position="477"/>
    </location>
</feature>
<evidence type="ECO:0000313" key="4">
    <source>
        <dbReference type="Proteomes" id="UP001596528"/>
    </source>
</evidence>
<evidence type="ECO:0000256" key="1">
    <source>
        <dbReference type="SAM" id="MobiDB-lite"/>
    </source>
</evidence>
<dbReference type="InterPro" id="IPR052563">
    <property type="entry name" value="FliK"/>
</dbReference>
<keyword evidence="3" id="KW-0969">Cilium</keyword>
<dbReference type="InterPro" id="IPR038610">
    <property type="entry name" value="FliK-like_C_sf"/>
</dbReference>
<reference evidence="4" key="1">
    <citation type="journal article" date="2019" name="Int. J. Syst. Evol. Microbiol.">
        <title>The Global Catalogue of Microorganisms (GCM) 10K type strain sequencing project: providing services to taxonomists for standard genome sequencing and annotation.</title>
        <authorList>
            <consortium name="The Broad Institute Genomics Platform"/>
            <consortium name="The Broad Institute Genome Sequencing Center for Infectious Disease"/>
            <person name="Wu L."/>
            <person name="Ma J."/>
        </authorList>
    </citation>
    <scope>NUCLEOTIDE SEQUENCE [LARGE SCALE GENOMIC DNA]</scope>
    <source>
        <strain evidence="4">JCM 18657</strain>
    </source>
</reference>